<accession>A0A4Z2FRD3</accession>
<dbReference type="AlphaFoldDB" id="A0A4Z2FRD3"/>
<keyword evidence="1" id="KW-1133">Transmembrane helix</keyword>
<gene>
    <name evidence="2" type="ORF">EYF80_046102</name>
</gene>
<evidence type="ECO:0000256" key="1">
    <source>
        <dbReference type="SAM" id="Phobius"/>
    </source>
</evidence>
<dbReference type="Proteomes" id="UP000314294">
    <property type="component" value="Unassembled WGS sequence"/>
</dbReference>
<feature type="transmembrane region" description="Helical" evidence="1">
    <location>
        <begin position="33"/>
        <end position="53"/>
    </location>
</feature>
<dbReference type="EMBL" id="SRLO01000949">
    <property type="protein sequence ID" value="TNN43718.1"/>
    <property type="molecule type" value="Genomic_DNA"/>
</dbReference>
<protein>
    <submittedName>
        <fullName evidence="2">Uncharacterized protein</fullName>
    </submittedName>
</protein>
<keyword evidence="1" id="KW-0472">Membrane</keyword>
<name>A0A4Z2FRD3_9TELE</name>
<comment type="caution">
    <text evidence="2">The sequence shown here is derived from an EMBL/GenBank/DDBJ whole genome shotgun (WGS) entry which is preliminary data.</text>
</comment>
<evidence type="ECO:0000313" key="2">
    <source>
        <dbReference type="EMBL" id="TNN43718.1"/>
    </source>
</evidence>
<reference evidence="2 3" key="1">
    <citation type="submission" date="2019-03" db="EMBL/GenBank/DDBJ databases">
        <title>First draft genome of Liparis tanakae, snailfish: a comprehensive survey of snailfish specific genes.</title>
        <authorList>
            <person name="Kim W."/>
            <person name="Song I."/>
            <person name="Jeong J.-H."/>
            <person name="Kim D."/>
            <person name="Kim S."/>
            <person name="Ryu S."/>
            <person name="Song J.Y."/>
            <person name="Lee S.K."/>
        </authorList>
    </citation>
    <scope>NUCLEOTIDE SEQUENCE [LARGE SCALE GENOMIC DNA]</scope>
    <source>
        <tissue evidence="2">Muscle</tissue>
    </source>
</reference>
<keyword evidence="3" id="KW-1185">Reference proteome</keyword>
<evidence type="ECO:0000313" key="3">
    <source>
        <dbReference type="Proteomes" id="UP000314294"/>
    </source>
</evidence>
<keyword evidence="1" id="KW-0812">Transmembrane</keyword>
<organism evidence="2 3">
    <name type="scientific">Liparis tanakae</name>
    <name type="common">Tanaka's snailfish</name>
    <dbReference type="NCBI Taxonomy" id="230148"/>
    <lineage>
        <taxon>Eukaryota</taxon>
        <taxon>Metazoa</taxon>
        <taxon>Chordata</taxon>
        <taxon>Craniata</taxon>
        <taxon>Vertebrata</taxon>
        <taxon>Euteleostomi</taxon>
        <taxon>Actinopterygii</taxon>
        <taxon>Neopterygii</taxon>
        <taxon>Teleostei</taxon>
        <taxon>Neoteleostei</taxon>
        <taxon>Acanthomorphata</taxon>
        <taxon>Eupercaria</taxon>
        <taxon>Perciformes</taxon>
        <taxon>Cottioidei</taxon>
        <taxon>Cottales</taxon>
        <taxon>Liparidae</taxon>
        <taxon>Liparis</taxon>
    </lineage>
</organism>
<sequence>MGGADGNGSSHLHSFTAKGLLQSQMTVPRRSPLLPIIIIIIIIAGIKASHRYITVFLSVPLHRAEGSGRYISAHDRPFLNQPRLLLFNNITISKRPRDFCASRLVTEILIQQSWSEHLEFGPSLAWRPGDGTTRPGYANASAGLPLLRDARLY</sequence>
<proteinExistence type="predicted"/>